<keyword evidence="7" id="KW-1133">Transmembrane helix</keyword>
<keyword evidence="7" id="KW-0812">Transmembrane</keyword>
<dbReference type="PANTHER" id="PTHR10961:SF10">
    <property type="entry name" value="FAD DEPENDENT OXIDOREDUCTASE DOMAIN-CONTAINING PROTEIN"/>
    <property type="match status" value="1"/>
</dbReference>
<dbReference type="KEGG" id="bbel:109463490"/>
<keyword evidence="5" id="KW-0560">Oxidoreductase</keyword>
<keyword evidence="9" id="KW-1185">Reference proteome</keyword>
<sequence length="802" mass="89109">MCMKKEGCMPDVDMDDTWTTVAVCVGSMISLGFVYMAYMAFRYGLLDPPKFTCLQLVYSCGSKVNVKANDPPEPIRRLSVARLQRCWGDVTVCPRVCLVTGSALCPKVRQRVYRLRSAMCNKKKDPECDFDLTDDWTLVAIIIGCLIMLGFVQMTYLAIRYGLMDPPKEEEPPKRYRRKRKTPKAAATSRQRSRLCDDVISRYAIPPFSARWRTGDFGCLTGPCMAQSSNVIYNSNKLTVTSDKPLSMITITACAISFVHSLPWQRKETETTRRGRLATRRGKQLVKIRGKLGNEPLGCVAGRQREKKPFHQDQIITRRQGRDPRTLDDLLVLTRNITMDVSVQTDGYRYQAEAEQGTTSRQTGTAARTGTRREAASMSGAEAVSMSGAGGRVYDLCVVGAGMVGSAAARHASEDPGVRVCLVGPGEPQDRQMNRTIFGAHYDEGRITRALDPDPTWALLAQRSIRRYRDLERKTGIKFFHDVGFLVVGTAESDYVRDVLKNSRSDDVTLRTLSRAQTREMFPYLDIGEGMVGLLDSRNCGHVSPRRLVSALQTAAHLQGCDVVDDVVSSVEAPAGWARRAGANLAVRTETGAVIHARRVLLATGAFTTFRRLLPPGLRPDVRLTGQTVALVEISESDADRLQRMPSMVYRHPTDPGKWFYILPPIRYPDGKYYLKIGHGGRWEALLHSEEQVRDWFLSGGDPDAIRVMAAALMELVTGVKPLSVHGDACVTVKTPTEQLYVAMVTPSLGVALGGNGWAAKSCDEIGRMAAKMILKGQWDHDLPGDRFRVRWVEKTQAKSKL</sequence>
<dbReference type="InterPro" id="IPR006076">
    <property type="entry name" value="FAD-dep_OxRdtase"/>
</dbReference>
<dbReference type="Pfam" id="PF01266">
    <property type="entry name" value="DAO"/>
    <property type="match status" value="1"/>
</dbReference>
<dbReference type="InterPro" id="IPR036188">
    <property type="entry name" value="FAD/NAD-bd_sf"/>
</dbReference>
<keyword evidence="4" id="KW-0274">FAD</keyword>
<keyword evidence="3" id="KW-0285">Flavoprotein</keyword>
<dbReference type="GO" id="GO:0008115">
    <property type="term" value="F:sarcosine oxidase activity"/>
    <property type="evidence" value="ECO:0007669"/>
    <property type="project" value="TreeGrafter"/>
</dbReference>
<gene>
    <name evidence="10" type="primary">LOC109463490</name>
</gene>
<dbReference type="OrthoDB" id="424974at2759"/>
<dbReference type="Gene3D" id="3.50.50.60">
    <property type="entry name" value="FAD/NAD(P)-binding domain"/>
    <property type="match status" value="1"/>
</dbReference>
<evidence type="ECO:0000259" key="8">
    <source>
        <dbReference type="Pfam" id="PF01266"/>
    </source>
</evidence>
<feature type="transmembrane region" description="Helical" evidence="7">
    <location>
        <begin position="21"/>
        <end position="41"/>
    </location>
</feature>
<organism evidence="9 10">
    <name type="scientific">Branchiostoma belcheri</name>
    <name type="common">Amphioxus</name>
    <dbReference type="NCBI Taxonomy" id="7741"/>
    <lineage>
        <taxon>Eukaryota</taxon>
        <taxon>Metazoa</taxon>
        <taxon>Chordata</taxon>
        <taxon>Cephalochordata</taxon>
        <taxon>Leptocardii</taxon>
        <taxon>Amphioxiformes</taxon>
        <taxon>Branchiostomatidae</taxon>
        <taxon>Branchiostoma</taxon>
    </lineage>
</organism>
<evidence type="ECO:0000256" key="1">
    <source>
        <dbReference type="ARBA" id="ARBA00001974"/>
    </source>
</evidence>
<feature type="region of interest" description="Disordered" evidence="6">
    <location>
        <begin position="352"/>
        <end position="381"/>
    </location>
</feature>
<comment type="cofactor">
    <cofactor evidence="1">
        <name>FAD</name>
        <dbReference type="ChEBI" id="CHEBI:57692"/>
    </cofactor>
</comment>
<evidence type="ECO:0000256" key="6">
    <source>
        <dbReference type="SAM" id="MobiDB-lite"/>
    </source>
</evidence>
<evidence type="ECO:0000256" key="3">
    <source>
        <dbReference type="ARBA" id="ARBA00022630"/>
    </source>
</evidence>
<feature type="transmembrane region" description="Helical" evidence="7">
    <location>
        <begin position="246"/>
        <end position="264"/>
    </location>
</feature>
<evidence type="ECO:0000256" key="5">
    <source>
        <dbReference type="ARBA" id="ARBA00023002"/>
    </source>
</evidence>
<reference evidence="10" key="1">
    <citation type="submission" date="2025-08" db="UniProtKB">
        <authorList>
            <consortium name="RefSeq"/>
        </authorList>
    </citation>
    <scope>IDENTIFICATION</scope>
    <source>
        <tissue evidence="10">Gonad</tissue>
    </source>
</reference>
<name>A0A6P4XUW8_BRABE</name>
<evidence type="ECO:0000256" key="2">
    <source>
        <dbReference type="ARBA" id="ARBA00010989"/>
    </source>
</evidence>
<evidence type="ECO:0000256" key="7">
    <source>
        <dbReference type="SAM" id="Phobius"/>
    </source>
</evidence>
<dbReference type="Proteomes" id="UP000515135">
    <property type="component" value="Unplaced"/>
</dbReference>
<dbReference type="PANTHER" id="PTHR10961">
    <property type="entry name" value="PEROXISOMAL SARCOSINE OXIDASE"/>
    <property type="match status" value="1"/>
</dbReference>
<feature type="transmembrane region" description="Helical" evidence="7">
    <location>
        <begin position="136"/>
        <end position="159"/>
    </location>
</feature>
<evidence type="ECO:0000313" key="10">
    <source>
        <dbReference type="RefSeq" id="XP_019615883.1"/>
    </source>
</evidence>
<dbReference type="SUPFAM" id="SSF51905">
    <property type="entry name" value="FAD/NAD(P)-binding domain"/>
    <property type="match status" value="1"/>
</dbReference>
<dbReference type="AlphaFoldDB" id="A0A6P4XUW8"/>
<feature type="compositionally biased region" description="Low complexity" evidence="6">
    <location>
        <begin position="356"/>
        <end position="369"/>
    </location>
</feature>
<protein>
    <submittedName>
        <fullName evidence="10">Uncharacterized protein LOC109463490</fullName>
    </submittedName>
</protein>
<proteinExistence type="inferred from homology"/>
<keyword evidence="7" id="KW-0472">Membrane</keyword>
<dbReference type="InterPro" id="IPR045170">
    <property type="entry name" value="MTOX"/>
</dbReference>
<dbReference type="RefSeq" id="XP_019615883.1">
    <property type="nucleotide sequence ID" value="XM_019760324.1"/>
</dbReference>
<dbReference type="GeneID" id="109463490"/>
<feature type="domain" description="FAD dependent oxidoreductase" evidence="8">
    <location>
        <begin position="395"/>
        <end position="773"/>
    </location>
</feature>
<feature type="region of interest" description="Disordered" evidence="6">
    <location>
        <begin position="169"/>
        <end position="190"/>
    </location>
</feature>
<comment type="similarity">
    <text evidence="2">Belongs to the MSOX/MTOX family.</text>
</comment>
<dbReference type="Gene3D" id="3.30.9.10">
    <property type="entry name" value="D-Amino Acid Oxidase, subunit A, domain 2"/>
    <property type="match status" value="1"/>
</dbReference>
<dbReference type="GO" id="GO:0050660">
    <property type="term" value="F:flavin adenine dinucleotide binding"/>
    <property type="evidence" value="ECO:0007669"/>
    <property type="project" value="InterPro"/>
</dbReference>
<accession>A0A6P4XUW8</accession>
<evidence type="ECO:0000313" key="9">
    <source>
        <dbReference type="Proteomes" id="UP000515135"/>
    </source>
</evidence>
<evidence type="ECO:0000256" key="4">
    <source>
        <dbReference type="ARBA" id="ARBA00022827"/>
    </source>
</evidence>